<proteinExistence type="predicted"/>
<organism evidence="1 2">
    <name type="scientific">Marivita hallyeonensis</name>
    <dbReference type="NCBI Taxonomy" id="996342"/>
    <lineage>
        <taxon>Bacteria</taxon>
        <taxon>Pseudomonadati</taxon>
        <taxon>Pseudomonadota</taxon>
        <taxon>Alphaproteobacteria</taxon>
        <taxon>Rhodobacterales</taxon>
        <taxon>Roseobacteraceae</taxon>
        <taxon>Marivita</taxon>
    </lineage>
</organism>
<dbReference type="STRING" id="996342.SAMN05443551_0639"/>
<protein>
    <submittedName>
        <fullName evidence="1">Capsular polysaccharide export protein</fullName>
    </submittedName>
</protein>
<keyword evidence="2" id="KW-1185">Reference proteome</keyword>
<evidence type="ECO:0000313" key="1">
    <source>
        <dbReference type="EMBL" id="SHG80360.1"/>
    </source>
</evidence>
<sequence length="435" mass="49149">MTNATGKQASGTGRVFLFLQGPHGPFYAKLSARLTETGAQCWRVAFNSGDAFWWPDPGTLLRFTDSQDAWSGQFQTWLAQTKATDLVLYGDTRWHHSDAVQIAKEAGVTVHIFEEGYLRPYWATYERDGSNGNSRLMRIAVSDMADALTRTAEQPALPPDRWGDLRHHMVYGALYHWHVLFRNRAFPNYTSHREQTVGQEFALQLLRLLRRPRHMVERWIKTRAVQKGGWPYHVVLLQLEHDASFRAFSNFASQTTFVDMVIAEFAKGAPSHHRLVFKAHPLEDGRAPVAEAIRASAEMHGVANRVVYVRGGKLAHLLKTARSAVTVNSTSAHQALWRGLPVRCFGTCVYDKPELVSHQPLAAFFANPTPPDPEAYEIYRQFLLETSQLPGGFYSAKGRAQLLRQVVDRMLDGEDPYAARLIAHESTAQQLRLVQ</sequence>
<name>A0A1M5MSE7_9RHOB</name>
<gene>
    <name evidence="1" type="ORF">SAMN05443551_0639</name>
</gene>
<dbReference type="GO" id="GO:0015774">
    <property type="term" value="P:polysaccharide transport"/>
    <property type="evidence" value="ECO:0007669"/>
    <property type="project" value="InterPro"/>
</dbReference>
<reference evidence="1 2" key="1">
    <citation type="submission" date="2016-11" db="EMBL/GenBank/DDBJ databases">
        <authorList>
            <person name="Jaros S."/>
            <person name="Januszkiewicz K."/>
            <person name="Wedrychowicz H."/>
        </authorList>
    </citation>
    <scope>NUCLEOTIDE SEQUENCE [LARGE SCALE GENOMIC DNA]</scope>
    <source>
        <strain evidence="1 2">DSM 29431</strain>
    </source>
</reference>
<dbReference type="InterPro" id="IPR007833">
    <property type="entry name" value="Capsule_polysaccharide_synth"/>
</dbReference>
<dbReference type="EMBL" id="FQXC01000001">
    <property type="protein sequence ID" value="SHG80360.1"/>
    <property type="molecule type" value="Genomic_DNA"/>
</dbReference>
<dbReference type="AlphaFoldDB" id="A0A1M5MSE7"/>
<dbReference type="Pfam" id="PF05159">
    <property type="entry name" value="Capsule_synth"/>
    <property type="match status" value="1"/>
</dbReference>
<evidence type="ECO:0000313" key="2">
    <source>
        <dbReference type="Proteomes" id="UP000184221"/>
    </source>
</evidence>
<dbReference type="OrthoDB" id="9794206at2"/>
<dbReference type="GO" id="GO:0000271">
    <property type="term" value="P:polysaccharide biosynthetic process"/>
    <property type="evidence" value="ECO:0007669"/>
    <property type="project" value="InterPro"/>
</dbReference>
<accession>A0A1M5MSE7</accession>
<dbReference type="Proteomes" id="UP000184221">
    <property type="component" value="Unassembled WGS sequence"/>
</dbReference>
<dbReference type="RefSeq" id="WP_072776046.1">
    <property type="nucleotide sequence ID" value="NZ_FQXC01000001.1"/>
</dbReference>